<evidence type="ECO:0000256" key="4">
    <source>
        <dbReference type="ARBA" id="ARBA00022692"/>
    </source>
</evidence>
<evidence type="ECO:0000256" key="3">
    <source>
        <dbReference type="ARBA" id="ARBA00022475"/>
    </source>
</evidence>
<evidence type="ECO:0000313" key="10">
    <source>
        <dbReference type="Proteomes" id="UP000465601"/>
    </source>
</evidence>
<dbReference type="EMBL" id="WBZB01000022">
    <property type="protein sequence ID" value="KAB3530259.1"/>
    <property type="molecule type" value="Genomic_DNA"/>
</dbReference>
<dbReference type="PROSITE" id="PS51671">
    <property type="entry name" value="ACT"/>
    <property type="match status" value="1"/>
</dbReference>
<evidence type="ECO:0000256" key="2">
    <source>
        <dbReference type="ARBA" id="ARBA00009298"/>
    </source>
</evidence>
<comment type="caution">
    <text evidence="9">The sequence shown here is derived from an EMBL/GenBank/DDBJ whole genome shotgun (WGS) entry which is preliminary data.</text>
</comment>
<evidence type="ECO:0000313" key="9">
    <source>
        <dbReference type="EMBL" id="KAB3530259.1"/>
    </source>
</evidence>
<gene>
    <name evidence="9" type="ORF">F8153_07520</name>
</gene>
<dbReference type="Proteomes" id="UP000465601">
    <property type="component" value="Unassembled WGS sequence"/>
</dbReference>
<sequence length="226" mass="24315">MLSVNEIIIRLALAVILGGLVGIERESIRRAAGFRTHILVCIGASLVMLLSLHLYGNYRNYSDIDPARLGAQVISGMGFLGAGTIIREGNTIKGLTTAASLWTVAAIGLAIGAGFYTGAIIATITVLLALKVFTHLEIYIPDKRSIIAIQLTIDNVPGQLGRVAEALGKNDISIIQVSLDMMTEESETALLTLKVKSKGNKQHEFHKEDIAIILKDTKGIRKITII</sequence>
<reference evidence="9 10" key="1">
    <citation type="submission" date="2019-10" db="EMBL/GenBank/DDBJ databases">
        <title>Alkaliphilus serpentinus sp. nov. and Alkaliphilus pronyensis sp. nov., two novel anaerobic alkaliphilic species isolated from the serpentinized-hosted hydrothermal field of the Prony Bay (New Caledonia).</title>
        <authorList>
            <person name="Postec A."/>
        </authorList>
    </citation>
    <scope>NUCLEOTIDE SEQUENCE [LARGE SCALE GENOMIC DNA]</scope>
    <source>
        <strain evidence="9 10">LacT</strain>
    </source>
</reference>
<feature type="transmembrane region" description="Helical" evidence="7">
    <location>
        <begin position="7"/>
        <end position="23"/>
    </location>
</feature>
<dbReference type="Pfam" id="PF02308">
    <property type="entry name" value="MgtC"/>
    <property type="match status" value="1"/>
</dbReference>
<feature type="transmembrane region" description="Helical" evidence="7">
    <location>
        <begin position="35"/>
        <end position="55"/>
    </location>
</feature>
<keyword evidence="10" id="KW-1185">Reference proteome</keyword>
<evidence type="ECO:0000256" key="7">
    <source>
        <dbReference type="SAM" id="Phobius"/>
    </source>
</evidence>
<dbReference type="PRINTS" id="PR01837">
    <property type="entry name" value="MGTCSAPBPROT"/>
</dbReference>
<keyword evidence="4 7" id="KW-0812">Transmembrane</keyword>
<evidence type="ECO:0000256" key="6">
    <source>
        <dbReference type="ARBA" id="ARBA00023136"/>
    </source>
</evidence>
<dbReference type="InterPro" id="IPR002912">
    <property type="entry name" value="ACT_dom"/>
</dbReference>
<feature type="domain" description="ACT" evidence="8">
    <location>
        <begin position="148"/>
        <end position="226"/>
    </location>
</feature>
<dbReference type="InterPro" id="IPR003416">
    <property type="entry name" value="MgtC/SapB/SrpB/YhiD_fam"/>
</dbReference>
<evidence type="ECO:0000256" key="1">
    <source>
        <dbReference type="ARBA" id="ARBA00004651"/>
    </source>
</evidence>
<evidence type="ECO:0000256" key="5">
    <source>
        <dbReference type="ARBA" id="ARBA00022989"/>
    </source>
</evidence>
<organism evidence="9 10">
    <name type="scientific">Alkaliphilus serpentinus</name>
    <dbReference type="NCBI Taxonomy" id="1482731"/>
    <lineage>
        <taxon>Bacteria</taxon>
        <taxon>Bacillati</taxon>
        <taxon>Bacillota</taxon>
        <taxon>Clostridia</taxon>
        <taxon>Peptostreptococcales</taxon>
        <taxon>Natronincolaceae</taxon>
        <taxon>Alkaliphilus</taxon>
    </lineage>
</organism>
<dbReference type="AlphaFoldDB" id="A0A833HPY9"/>
<feature type="transmembrane region" description="Helical" evidence="7">
    <location>
        <begin position="106"/>
        <end position="130"/>
    </location>
</feature>
<feature type="transmembrane region" description="Helical" evidence="7">
    <location>
        <begin position="67"/>
        <end position="86"/>
    </location>
</feature>
<dbReference type="InterPro" id="IPR049177">
    <property type="entry name" value="MgtC_SapB_SrpB_YhiD_N"/>
</dbReference>
<keyword evidence="6 7" id="KW-0472">Membrane</keyword>
<dbReference type="InterPro" id="IPR045865">
    <property type="entry name" value="ACT-like_dom_sf"/>
</dbReference>
<dbReference type="RefSeq" id="WP_151865744.1">
    <property type="nucleotide sequence ID" value="NZ_WBZB01000022.1"/>
</dbReference>
<proteinExistence type="inferred from homology"/>
<keyword evidence="5 7" id="KW-1133">Transmembrane helix</keyword>
<dbReference type="Gene3D" id="3.30.70.260">
    <property type="match status" value="1"/>
</dbReference>
<comment type="similarity">
    <text evidence="2">Belongs to the MgtC/SapB family.</text>
</comment>
<dbReference type="GO" id="GO:0005886">
    <property type="term" value="C:plasma membrane"/>
    <property type="evidence" value="ECO:0007669"/>
    <property type="project" value="UniProtKB-SubCell"/>
</dbReference>
<name>A0A833HPY9_9FIRM</name>
<protein>
    <submittedName>
        <fullName evidence="9">MgtC/SapB family protein</fullName>
    </submittedName>
</protein>
<evidence type="ECO:0000259" key="8">
    <source>
        <dbReference type="PROSITE" id="PS51671"/>
    </source>
</evidence>
<dbReference type="SUPFAM" id="SSF55021">
    <property type="entry name" value="ACT-like"/>
    <property type="match status" value="1"/>
</dbReference>
<dbReference type="PANTHER" id="PTHR33778">
    <property type="entry name" value="PROTEIN MGTC"/>
    <property type="match status" value="1"/>
</dbReference>
<keyword evidence="3" id="KW-1003">Cell membrane</keyword>
<dbReference type="OrthoDB" id="9811198at2"/>
<dbReference type="PANTHER" id="PTHR33778:SF1">
    <property type="entry name" value="MAGNESIUM TRANSPORTER YHID-RELATED"/>
    <property type="match status" value="1"/>
</dbReference>
<accession>A0A833HPY9</accession>
<comment type="subcellular location">
    <subcellularLocation>
        <location evidence="1">Cell membrane</location>
        <topology evidence="1">Multi-pass membrane protein</topology>
    </subcellularLocation>
</comment>